<evidence type="ECO:0000256" key="4">
    <source>
        <dbReference type="ARBA" id="ARBA00022723"/>
    </source>
</evidence>
<dbReference type="InterPro" id="IPR002403">
    <property type="entry name" value="Cyt_P450_E_grp-IV"/>
</dbReference>
<organism evidence="10">
    <name type="scientific">Rhodonia placenta</name>
    <dbReference type="NCBI Taxonomy" id="104341"/>
    <lineage>
        <taxon>Eukaryota</taxon>
        <taxon>Fungi</taxon>
        <taxon>Dikarya</taxon>
        <taxon>Basidiomycota</taxon>
        <taxon>Agaricomycotina</taxon>
        <taxon>Agaricomycetes</taxon>
        <taxon>Polyporales</taxon>
        <taxon>Adustoporiaceae</taxon>
        <taxon>Rhodonia</taxon>
    </lineage>
</organism>
<gene>
    <name evidence="10" type="primary">PpCYP013</name>
</gene>
<dbReference type="GO" id="GO:0004497">
    <property type="term" value="F:monooxygenase activity"/>
    <property type="evidence" value="ECO:0007669"/>
    <property type="project" value="UniProtKB-KW"/>
</dbReference>
<evidence type="ECO:0000256" key="7">
    <source>
        <dbReference type="PIRSR" id="PIRSR602403-1"/>
    </source>
</evidence>
<protein>
    <submittedName>
        <fullName evidence="10">Cytochrome P450</fullName>
    </submittedName>
</protein>
<proteinExistence type="evidence at transcript level"/>
<dbReference type="AlphaFoldDB" id="F1SY32"/>
<evidence type="ECO:0000256" key="2">
    <source>
        <dbReference type="ARBA" id="ARBA00005179"/>
    </source>
</evidence>
<name>F1SY32_9APHY</name>
<dbReference type="InterPro" id="IPR001128">
    <property type="entry name" value="Cyt_P450"/>
</dbReference>
<dbReference type="PRINTS" id="PR00465">
    <property type="entry name" value="EP450IV"/>
</dbReference>
<evidence type="ECO:0000256" key="5">
    <source>
        <dbReference type="ARBA" id="ARBA00023002"/>
    </source>
</evidence>
<reference evidence="10" key="1">
    <citation type="journal article" date="2012" name="Arch. Microbiol.">
        <title>Molecular identification and functional characterization of cytochrome P450 monooxygenases from the brown-rot basidiomycete Postia placenta.</title>
        <authorList>
            <person name="Ide M."/>
            <person name="Ichinose H."/>
            <person name="Wariishi H."/>
        </authorList>
    </citation>
    <scope>NUCLEOTIDE SEQUENCE</scope>
    <source>
        <strain evidence="10">MAD-698-R</strain>
    </source>
</reference>
<comment type="cofactor">
    <cofactor evidence="1 7">
        <name>heme</name>
        <dbReference type="ChEBI" id="CHEBI:30413"/>
    </cofactor>
</comment>
<comment type="pathway">
    <text evidence="2">Secondary metabolite biosynthesis.</text>
</comment>
<keyword evidence="9" id="KW-1133">Transmembrane helix</keyword>
<keyword evidence="6 7" id="KW-0408">Iron</keyword>
<keyword evidence="9" id="KW-0812">Transmembrane</keyword>
<evidence type="ECO:0000256" key="1">
    <source>
        <dbReference type="ARBA" id="ARBA00001971"/>
    </source>
</evidence>
<evidence type="ECO:0000256" key="9">
    <source>
        <dbReference type="SAM" id="Phobius"/>
    </source>
</evidence>
<comment type="similarity">
    <text evidence="3 8">Belongs to the cytochrome P450 family.</text>
</comment>
<keyword evidence="5 8" id="KW-0560">Oxidoreductase</keyword>
<dbReference type="Pfam" id="PF00067">
    <property type="entry name" value="p450"/>
    <property type="match status" value="1"/>
</dbReference>
<dbReference type="PANTHER" id="PTHR46206">
    <property type="entry name" value="CYTOCHROME P450"/>
    <property type="match status" value="1"/>
</dbReference>
<dbReference type="GO" id="GO:0005506">
    <property type="term" value="F:iron ion binding"/>
    <property type="evidence" value="ECO:0007669"/>
    <property type="project" value="InterPro"/>
</dbReference>
<dbReference type="Gene3D" id="1.10.630.10">
    <property type="entry name" value="Cytochrome P450"/>
    <property type="match status" value="1"/>
</dbReference>
<sequence>MLATPIPQYVDAHHLCRMEDKTQYIFALLGLLASFYFIYWKADPLYNIPAIGPSAPILSYLGAYRYYYHGRQVLREGYRKYKVFRVPMLDRWVVVVSGADMNEELRKVPDTHVSLAQAVNEFTHLKYTVARDIADHPIHTAVIRGPFTRNLKSLFPDIVNEIKTAFPEVMPLPTHVGEWVAISVRNTMACIVSRVSNRVFVGLPLCRDPKFLDTLVEYALSFSKARDILSVMPGPVRGIVGNVLPWLKRATRHASVCIQPMVQERLQRLQDAGDDHGDKPHDYLTWLIEETQKAKLSPDFVVQGILASNFSAVHTASNSITHALFNLAAHTQYMQPLREGVEDIIKEHGWTYNAINEMWKLDSFMRESQRLCGVTGVSLMRKVLLDITLSDGTYLPQGTLVIAASSATHTDKTYYENAEAFVPFRFYDMCTENGTLGTQFVNTSKDYLAFGHGKHACPGRFFVAHELKAMMAYIILHYDVKLEEGASRPEDVWVWHDIAPASAKILFRKRQAKVE</sequence>
<dbReference type="CDD" id="cd11041">
    <property type="entry name" value="CYP503A1-like"/>
    <property type="match status" value="1"/>
</dbReference>
<dbReference type="GO" id="GO:0020037">
    <property type="term" value="F:heme binding"/>
    <property type="evidence" value="ECO:0007669"/>
    <property type="project" value="InterPro"/>
</dbReference>
<evidence type="ECO:0000313" key="10">
    <source>
        <dbReference type="EMBL" id="BAK09376.1"/>
    </source>
</evidence>
<dbReference type="GO" id="GO:0016705">
    <property type="term" value="F:oxidoreductase activity, acting on paired donors, with incorporation or reduction of molecular oxygen"/>
    <property type="evidence" value="ECO:0007669"/>
    <property type="project" value="InterPro"/>
</dbReference>
<feature type="transmembrane region" description="Helical" evidence="9">
    <location>
        <begin position="48"/>
        <end position="67"/>
    </location>
</feature>
<dbReference type="PROSITE" id="PS00086">
    <property type="entry name" value="CYTOCHROME_P450"/>
    <property type="match status" value="1"/>
</dbReference>
<dbReference type="InterPro" id="IPR036396">
    <property type="entry name" value="Cyt_P450_sf"/>
</dbReference>
<evidence type="ECO:0000256" key="8">
    <source>
        <dbReference type="RuleBase" id="RU000461"/>
    </source>
</evidence>
<accession>F1SY32</accession>
<dbReference type="InterPro" id="IPR017972">
    <property type="entry name" value="Cyt_P450_CS"/>
</dbReference>
<feature type="transmembrane region" description="Helical" evidence="9">
    <location>
        <begin position="24"/>
        <end position="42"/>
    </location>
</feature>
<keyword evidence="4 7" id="KW-0479">Metal-binding</keyword>
<feature type="binding site" description="axial binding residue" evidence="7">
    <location>
        <position position="457"/>
    </location>
    <ligand>
        <name>heme</name>
        <dbReference type="ChEBI" id="CHEBI:30413"/>
    </ligand>
    <ligandPart>
        <name>Fe</name>
        <dbReference type="ChEBI" id="CHEBI:18248"/>
    </ligandPart>
</feature>
<keyword evidence="9" id="KW-0472">Membrane</keyword>
<dbReference type="SUPFAM" id="SSF48264">
    <property type="entry name" value="Cytochrome P450"/>
    <property type="match status" value="1"/>
</dbReference>
<evidence type="ECO:0000256" key="3">
    <source>
        <dbReference type="ARBA" id="ARBA00010617"/>
    </source>
</evidence>
<keyword evidence="8" id="KW-0503">Monooxygenase</keyword>
<evidence type="ECO:0000256" key="6">
    <source>
        <dbReference type="ARBA" id="ARBA00023004"/>
    </source>
</evidence>
<keyword evidence="7 8" id="KW-0349">Heme</keyword>
<dbReference type="EMBL" id="AB573243">
    <property type="protein sequence ID" value="BAK09376.1"/>
    <property type="molecule type" value="mRNA"/>
</dbReference>